<dbReference type="PANTHER" id="PTHR12172">
    <property type="entry name" value="CELL CYCLE CHECKPOINT PROTEIN RAD17"/>
    <property type="match status" value="1"/>
</dbReference>
<dbReference type="GO" id="GO:0005524">
    <property type="term" value="F:ATP binding"/>
    <property type="evidence" value="ECO:0007669"/>
    <property type="project" value="UniProtKB-KW"/>
</dbReference>
<name>A0A4Z1GA91_9HELO</name>
<dbReference type="GO" id="GO:0005634">
    <property type="term" value="C:nucleus"/>
    <property type="evidence" value="ECO:0007669"/>
    <property type="project" value="UniProtKB-SubCell"/>
</dbReference>
<dbReference type="Pfam" id="PF03215">
    <property type="entry name" value="Rad17"/>
    <property type="match status" value="1"/>
</dbReference>
<feature type="compositionally biased region" description="Low complexity" evidence="8">
    <location>
        <begin position="826"/>
        <end position="846"/>
    </location>
</feature>
<feature type="compositionally biased region" description="Basic and acidic residues" evidence="8">
    <location>
        <begin position="11"/>
        <end position="21"/>
    </location>
</feature>
<dbReference type="PANTHER" id="PTHR12172:SF0">
    <property type="entry name" value="CELL CYCLE CHECKPOINT PROTEIN RAD17"/>
    <property type="match status" value="1"/>
</dbReference>
<evidence type="ECO:0000256" key="7">
    <source>
        <dbReference type="ARBA" id="ARBA00023306"/>
    </source>
</evidence>
<feature type="region of interest" description="Disordered" evidence="8">
    <location>
        <begin position="822"/>
        <end position="847"/>
    </location>
</feature>
<keyword evidence="5" id="KW-0067">ATP-binding</keyword>
<feature type="domain" description="Checkpoint protein RAD24-like helical bundle" evidence="9">
    <location>
        <begin position="543"/>
        <end position="643"/>
    </location>
</feature>
<evidence type="ECO:0000256" key="6">
    <source>
        <dbReference type="ARBA" id="ARBA00023242"/>
    </source>
</evidence>
<keyword evidence="7" id="KW-0131">Cell cycle</keyword>
<evidence type="ECO:0000256" key="1">
    <source>
        <dbReference type="ARBA" id="ARBA00004123"/>
    </source>
</evidence>
<dbReference type="InterPro" id="IPR057927">
    <property type="entry name" value="RAD24-like_helical"/>
</dbReference>
<dbReference type="InterPro" id="IPR004582">
    <property type="entry name" value="Checkpoint_prot_Rad17_Rad24"/>
</dbReference>
<comment type="caution">
    <text evidence="10">The sequence shown here is derived from an EMBL/GenBank/DDBJ whole genome shotgun (WGS) entry which is preliminary data.</text>
</comment>
<sequence length="948" mass="103456">MAPPAKRRKRNVIESSHHSSDNEDNESIQVNKFKSRLNSLAHSPPPRSSSSEPAPRSMSQSSNSTRSSSFLKPPTKASIHPPNAAPIHLPNHRKKSTTKSPSTSPEKPRSRRKVEEKRQNADINTLFARQSQRQQAQTEGETIPKQRIKVLNSRDIQQEADLIDDLISDDDDVGESRAQATSIVGQAAKRGVGKNVFTNSGTNTPSASQRFVRPSQSSIIERVAEEEDIRPWAERFGPNNLEELGVHKKKVIDVRTWLDDVIGGQMRQRLLILKGAAGTGKTTTVQLLAKDMGCDVLEWRNPVGTIASSDGFQSMAAQFEEFMGRGGKFGQLDLFSDDHGEIPAKVEVNPLDRRKQIILVEEFPNTFTRSSSALPSFRSAILQYLASNTPPLSMPYNPKARIDPITPVVMIVSETLLTTTSASADSFTAHRLLGPEILQHPGVGVIEFNAIAPTILAKALETVVQKESRKSGRKKTPGPQVLKKLGEVGDIRSAIGSLEFMCLRGDVDDWGGKVIFGKGKKNSKDTSLTKMEEESLELITRREASLGIFHAVGKVVYNKREGKVLDDVESLPHFISHHSRPKKSEVVINELIDETGTDTPTFIAALHENYILSCEAPPSSFEFSSLDHVNGCIDALSDSDLLCPSWDGSLQSSGFGGGITGTGGDILRQDEMSFQIAVRGILFSLPHPVSRKAPAAAGFRTGKTGDAHKMFYPTSLKLWRMKEEMESTLDLWVTRLMKGEIDPTSTHSSSITSGAAAFARPKAGTVESWKIKNAAPPPSQSKSKSNPKTAKKEDAPPLLTLGVSARTEMLLERLPYMIQIAKSRSSPHQSRNPFSSSSSSSAPTIPNFQTNPLLASLSKITTFTGIGPAQTSDDPASLSDDESPNPDPNTENWATDKPNGDGMGTPRKKKRGGNMGVVMKKGMGSQRAMPVQQLEQKFVLSDDDIEDD</sequence>
<feature type="compositionally biased region" description="Polar residues" evidence="8">
    <location>
        <begin position="865"/>
        <end position="874"/>
    </location>
</feature>
<evidence type="ECO:0000256" key="5">
    <source>
        <dbReference type="ARBA" id="ARBA00022840"/>
    </source>
</evidence>
<feature type="region of interest" description="Disordered" evidence="8">
    <location>
        <begin position="865"/>
        <end position="948"/>
    </location>
</feature>
<dbReference type="AlphaFoldDB" id="A0A4Z1GA91"/>
<dbReference type="Pfam" id="PF25812">
    <property type="entry name" value="RAD24_helical"/>
    <property type="match status" value="1"/>
</dbReference>
<evidence type="ECO:0000313" key="10">
    <source>
        <dbReference type="EMBL" id="TGO33856.1"/>
    </source>
</evidence>
<comment type="subcellular location">
    <subcellularLocation>
        <location evidence="1">Nucleus</location>
    </subcellularLocation>
</comment>
<feature type="compositionally biased region" description="Basic residues" evidence="8">
    <location>
        <begin position="1"/>
        <end position="10"/>
    </location>
</feature>
<dbReference type="GO" id="GO:0000077">
    <property type="term" value="P:DNA damage checkpoint signaling"/>
    <property type="evidence" value="ECO:0007669"/>
    <property type="project" value="TreeGrafter"/>
</dbReference>
<comment type="similarity">
    <text evidence="2">Belongs to the rad17/RAD24 family.</text>
</comment>
<evidence type="ECO:0000313" key="11">
    <source>
        <dbReference type="Proteomes" id="UP000297814"/>
    </source>
</evidence>
<evidence type="ECO:0000259" key="9">
    <source>
        <dbReference type="Pfam" id="PF25812"/>
    </source>
</evidence>
<dbReference type="GO" id="GO:0033314">
    <property type="term" value="P:mitotic DNA replication checkpoint signaling"/>
    <property type="evidence" value="ECO:0007669"/>
    <property type="project" value="TreeGrafter"/>
</dbReference>
<dbReference type="EMBL" id="PQXK01000224">
    <property type="protein sequence ID" value="TGO33856.1"/>
    <property type="molecule type" value="Genomic_DNA"/>
</dbReference>
<dbReference type="Proteomes" id="UP000297814">
    <property type="component" value="Unassembled WGS sequence"/>
</dbReference>
<evidence type="ECO:0000256" key="8">
    <source>
        <dbReference type="SAM" id="MobiDB-lite"/>
    </source>
</evidence>
<accession>A0A4Z1GA91</accession>
<dbReference type="GO" id="GO:0003689">
    <property type="term" value="F:DNA clamp loader activity"/>
    <property type="evidence" value="ECO:0007669"/>
    <property type="project" value="TreeGrafter"/>
</dbReference>
<gene>
    <name evidence="10" type="ORF">BHYA_0224g00100</name>
</gene>
<feature type="region of interest" description="Disordered" evidence="8">
    <location>
        <begin position="769"/>
        <end position="800"/>
    </location>
</feature>
<dbReference type="Gene3D" id="3.40.50.300">
    <property type="entry name" value="P-loop containing nucleotide triphosphate hydrolases"/>
    <property type="match status" value="1"/>
</dbReference>
<keyword evidence="6" id="KW-0539">Nucleus</keyword>
<dbReference type="SUPFAM" id="SSF52540">
    <property type="entry name" value="P-loop containing nucleoside triphosphate hydrolases"/>
    <property type="match status" value="1"/>
</dbReference>
<reference evidence="10 11" key="1">
    <citation type="submission" date="2017-12" db="EMBL/GenBank/DDBJ databases">
        <title>Comparative genomics of Botrytis spp.</title>
        <authorList>
            <person name="Valero-Jimenez C.A."/>
            <person name="Tapia P."/>
            <person name="Veloso J."/>
            <person name="Silva-Moreno E."/>
            <person name="Staats M."/>
            <person name="Valdes J.H."/>
            <person name="Van Kan J.A.L."/>
        </authorList>
    </citation>
    <scope>NUCLEOTIDE SEQUENCE [LARGE SCALE GENOMIC DNA]</scope>
    <source>
        <strain evidence="10 11">Bh0001</strain>
    </source>
</reference>
<keyword evidence="3" id="KW-0547">Nucleotide-binding</keyword>
<protein>
    <recommendedName>
        <fullName evidence="9">Checkpoint protein RAD24-like helical bundle domain-containing protein</fullName>
    </recommendedName>
</protein>
<evidence type="ECO:0000256" key="4">
    <source>
        <dbReference type="ARBA" id="ARBA00022763"/>
    </source>
</evidence>
<dbReference type="FunFam" id="3.40.50.300:FF:002611">
    <property type="entry name" value="Cell cycle checkpoint protein Rad17, putative"/>
    <property type="match status" value="1"/>
</dbReference>
<dbReference type="GO" id="GO:0003682">
    <property type="term" value="F:chromatin binding"/>
    <property type="evidence" value="ECO:0007669"/>
    <property type="project" value="TreeGrafter"/>
</dbReference>
<keyword evidence="4" id="KW-0227">DNA damage</keyword>
<feature type="compositionally biased region" description="Polar residues" evidence="8">
    <location>
        <begin position="27"/>
        <end position="41"/>
    </location>
</feature>
<evidence type="ECO:0000256" key="3">
    <source>
        <dbReference type="ARBA" id="ARBA00022741"/>
    </source>
</evidence>
<proteinExistence type="inferred from homology"/>
<keyword evidence="11" id="KW-1185">Reference proteome</keyword>
<dbReference type="GO" id="GO:0006281">
    <property type="term" value="P:DNA repair"/>
    <property type="evidence" value="ECO:0007669"/>
    <property type="project" value="InterPro"/>
</dbReference>
<feature type="compositionally biased region" description="Low complexity" evidence="8">
    <location>
        <begin position="48"/>
        <end position="69"/>
    </location>
</feature>
<evidence type="ECO:0000256" key="2">
    <source>
        <dbReference type="ARBA" id="ARBA00006168"/>
    </source>
</evidence>
<dbReference type="InterPro" id="IPR027417">
    <property type="entry name" value="P-loop_NTPase"/>
</dbReference>
<organism evidence="10 11">
    <name type="scientific">Botrytis hyacinthi</name>
    <dbReference type="NCBI Taxonomy" id="278943"/>
    <lineage>
        <taxon>Eukaryota</taxon>
        <taxon>Fungi</taxon>
        <taxon>Dikarya</taxon>
        <taxon>Ascomycota</taxon>
        <taxon>Pezizomycotina</taxon>
        <taxon>Leotiomycetes</taxon>
        <taxon>Helotiales</taxon>
        <taxon>Sclerotiniaceae</taxon>
        <taxon>Botrytis</taxon>
    </lineage>
</organism>
<feature type="region of interest" description="Disordered" evidence="8">
    <location>
        <begin position="1"/>
        <end position="121"/>
    </location>
</feature>